<organism evidence="7 8">
    <name type="scientific">Tritrichomonas musculus</name>
    <dbReference type="NCBI Taxonomy" id="1915356"/>
    <lineage>
        <taxon>Eukaryota</taxon>
        <taxon>Metamonada</taxon>
        <taxon>Parabasalia</taxon>
        <taxon>Tritrichomonadida</taxon>
        <taxon>Tritrichomonadidae</taxon>
        <taxon>Tritrichomonas</taxon>
    </lineage>
</organism>
<accession>A0ABR2L506</accession>
<evidence type="ECO:0008006" key="9">
    <source>
        <dbReference type="Google" id="ProtNLM"/>
    </source>
</evidence>
<dbReference type="EMBL" id="JAPFFF010000001">
    <property type="protein sequence ID" value="KAK8898113.1"/>
    <property type="molecule type" value="Genomic_DNA"/>
</dbReference>
<feature type="domain" description="Myb-like" evidence="5">
    <location>
        <begin position="75"/>
        <end position="126"/>
    </location>
</feature>
<gene>
    <name evidence="7" type="ORF">M9Y10_000382</name>
</gene>
<evidence type="ECO:0000313" key="7">
    <source>
        <dbReference type="EMBL" id="KAK8898113.1"/>
    </source>
</evidence>
<dbReference type="InterPro" id="IPR009057">
    <property type="entry name" value="Homeodomain-like_sf"/>
</dbReference>
<dbReference type="InterPro" id="IPR051575">
    <property type="entry name" value="Myb-like_DNA-bd"/>
</dbReference>
<sequence length="238" mass="28094">MLRNENDQKQEDVGIPMAISTLFLNFLPHFTPIACICNPILVNGNLVCQKNVNDNCNINLEKKDKNEKSLSQSSNQKKIRKRFTKEEDEKIKKLVDVLGTECWTFISQFIKGRSPKQIRDRYSNYLMPGIFFGEWTKEEDELLAKLFSEHGSKWSFIQRHFPNRSANSIKNRWYYFLNKKHQIESDENKSKYSDNQEISDCKEIENCSNKKILSTNDNLMEDKSENDMFGDLSFDEWY</sequence>
<dbReference type="Pfam" id="PF00249">
    <property type="entry name" value="Myb_DNA-binding"/>
    <property type="match status" value="2"/>
</dbReference>
<evidence type="ECO:0000256" key="2">
    <source>
        <dbReference type="ARBA" id="ARBA00023125"/>
    </source>
</evidence>
<dbReference type="PROSITE" id="PS51294">
    <property type="entry name" value="HTH_MYB"/>
    <property type="match status" value="2"/>
</dbReference>
<dbReference type="SMART" id="SM00717">
    <property type="entry name" value="SANT"/>
    <property type="match status" value="2"/>
</dbReference>
<protein>
    <recommendedName>
        <fullName evidence="9">Myb-like DNA-binding domain containing protein</fullName>
    </recommendedName>
</protein>
<feature type="domain" description="Myb-like" evidence="5">
    <location>
        <begin position="133"/>
        <end position="177"/>
    </location>
</feature>
<dbReference type="PANTHER" id="PTHR46621">
    <property type="entry name" value="SNRNA-ACTIVATING PROTEIN COMPLEX SUBUNIT 4"/>
    <property type="match status" value="1"/>
</dbReference>
<reference evidence="7 8" key="1">
    <citation type="submission" date="2024-04" db="EMBL/GenBank/DDBJ databases">
        <title>Tritrichomonas musculus Genome.</title>
        <authorList>
            <person name="Alves-Ferreira E."/>
            <person name="Grigg M."/>
            <person name="Lorenzi H."/>
            <person name="Galac M."/>
        </authorList>
    </citation>
    <scope>NUCLEOTIDE SEQUENCE [LARGE SCALE GENOMIC DNA]</scope>
    <source>
        <strain evidence="7 8">EAF2021</strain>
    </source>
</reference>
<keyword evidence="4" id="KW-0539">Nucleus</keyword>
<dbReference type="PANTHER" id="PTHR46621:SF1">
    <property type="entry name" value="SNRNA-ACTIVATING PROTEIN COMPLEX SUBUNIT 4"/>
    <property type="match status" value="1"/>
</dbReference>
<feature type="domain" description="HTH myb-type" evidence="6">
    <location>
        <begin position="75"/>
        <end position="130"/>
    </location>
</feature>
<evidence type="ECO:0000256" key="3">
    <source>
        <dbReference type="ARBA" id="ARBA00023163"/>
    </source>
</evidence>
<evidence type="ECO:0000256" key="4">
    <source>
        <dbReference type="ARBA" id="ARBA00023242"/>
    </source>
</evidence>
<evidence type="ECO:0000259" key="5">
    <source>
        <dbReference type="PROSITE" id="PS50090"/>
    </source>
</evidence>
<dbReference type="InterPro" id="IPR017930">
    <property type="entry name" value="Myb_dom"/>
</dbReference>
<keyword evidence="1" id="KW-0805">Transcription regulation</keyword>
<evidence type="ECO:0000313" key="8">
    <source>
        <dbReference type="Proteomes" id="UP001470230"/>
    </source>
</evidence>
<evidence type="ECO:0000259" key="6">
    <source>
        <dbReference type="PROSITE" id="PS51294"/>
    </source>
</evidence>
<proteinExistence type="predicted"/>
<keyword evidence="2" id="KW-0238">DNA-binding</keyword>
<feature type="domain" description="HTH myb-type" evidence="6">
    <location>
        <begin position="133"/>
        <end position="181"/>
    </location>
</feature>
<keyword evidence="3" id="KW-0804">Transcription</keyword>
<name>A0ABR2L506_9EUKA</name>
<dbReference type="InterPro" id="IPR001005">
    <property type="entry name" value="SANT/Myb"/>
</dbReference>
<comment type="caution">
    <text evidence="7">The sequence shown here is derived from an EMBL/GenBank/DDBJ whole genome shotgun (WGS) entry which is preliminary data.</text>
</comment>
<dbReference type="Gene3D" id="1.10.10.60">
    <property type="entry name" value="Homeodomain-like"/>
    <property type="match status" value="2"/>
</dbReference>
<evidence type="ECO:0000256" key="1">
    <source>
        <dbReference type="ARBA" id="ARBA00023015"/>
    </source>
</evidence>
<dbReference type="CDD" id="cd00167">
    <property type="entry name" value="SANT"/>
    <property type="match status" value="2"/>
</dbReference>
<dbReference type="SUPFAM" id="SSF46689">
    <property type="entry name" value="Homeodomain-like"/>
    <property type="match status" value="1"/>
</dbReference>
<keyword evidence="8" id="KW-1185">Reference proteome</keyword>
<dbReference type="Proteomes" id="UP001470230">
    <property type="component" value="Unassembled WGS sequence"/>
</dbReference>
<dbReference type="PROSITE" id="PS50090">
    <property type="entry name" value="MYB_LIKE"/>
    <property type="match status" value="2"/>
</dbReference>